<dbReference type="InterPro" id="IPR052169">
    <property type="entry name" value="CW_Biosynth-Accessory"/>
</dbReference>
<dbReference type="Proteomes" id="UP001519294">
    <property type="component" value="Unassembled WGS sequence"/>
</dbReference>
<proteinExistence type="inferred from homology"/>
<comment type="caution">
    <text evidence="3">The sequence shown here is derived from an EMBL/GenBank/DDBJ whole genome shotgun (WGS) entry which is preliminary data.</text>
</comment>
<sequence>MVENKSRKVTLAATGDILLHTRLYNKAKTDDGGYDFSELMAEAKPLFNKDHLTVVNQESLIGGVELGLSDFPHFNSPVEITKTLKEFNVDIATIANNHVLDKGEEGILRSIENWNKIGIPYVGAYNSKEDQETLRIFHKNGLRICFLSYTKRMAGVKIPKGKEYLVDSFEGAKVGKIRKRIQKIKSRDLADVIILSIHYGKEYQMLPTSDQLEISNTLSDAGADVILGHHPHVLQPPAYILNSRGKDTFCIYSLGNFFSGQKGIYRQIGAHMTIDIEKPSPEKNSLLKIDNPTFKLTYVDSTEKGTYKLHLLEDVVKNQKIIKTHMGNFDSKEVYNRMISHMRKWIPNLDIS</sequence>
<name>A0ABS4S7F3_9BACI</name>
<gene>
    <name evidence="3" type="ORF">J2Z81_001381</name>
</gene>
<comment type="similarity">
    <text evidence="1">Belongs to the CapA family.</text>
</comment>
<organism evidence="3 4">
    <name type="scientific">Virgibacillus alimentarius</name>
    <dbReference type="NCBI Taxonomy" id="698769"/>
    <lineage>
        <taxon>Bacteria</taxon>
        <taxon>Bacillati</taxon>
        <taxon>Bacillota</taxon>
        <taxon>Bacilli</taxon>
        <taxon>Bacillales</taxon>
        <taxon>Bacillaceae</taxon>
        <taxon>Virgibacillus</taxon>
    </lineage>
</organism>
<dbReference type="Gene3D" id="3.60.21.10">
    <property type="match status" value="1"/>
</dbReference>
<dbReference type="SUPFAM" id="SSF56300">
    <property type="entry name" value="Metallo-dependent phosphatases"/>
    <property type="match status" value="1"/>
</dbReference>
<dbReference type="SMART" id="SM00854">
    <property type="entry name" value="PGA_cap"/>
    <property type="match status" value="1"/>
</dbReference>
<protein>
    <submittedName>
        <fullName evidence="3">Poly-gamma-glutamate synthesis protein (Capsule biosynthesis protein)</fullName>
    </submittedName>
</protein>
<dbReference type="Pfam" id="PF09587">
    <property type="entry name" value="PGA_cap"/>
    <property type="match status" value="1"/>
</dbReference>
<dbReference type="PANTHER" id="PTHR33393">
    <property type="entry name" value="POLYGLUTAMINE SYNTHESIS ACCESSORY PROTEIN RV0574C-RELATED"/>
    <property type="match status" value="1"/>
</dbReference>
<evidence type="ECO:0000259" key="2">
    <source>
        <dbReference type="SMART" id="SM00854"/>
    </source>
</evidence>
<evidence type="ECO:0000256" key="1">
    <source>
        <dbReference type="ARBA" id="ARBA00005662"/>
    </source>
</evidence>
<evidence type="ECO:0000313" key="4">
    <source>
        <dbReference type="Proteomes" id="UP001519294"/>
    </source>
</evidence>
<dbReference type="EMBL" id="JAGIKX010000008">
    <property type="protein sequence ID" value="MBP2257433.1"/>
    <property type="molecule type" value="Genomic_DNA"/>
</dbReference>
<evidence type="ECO:0000313" key="3">
    <source>
        <dbReference type="EMBL" id="MBP2257433.1"/>
    </source>
</evidence>
<reference evidence="3 4" key="1">
    <citation type="submission" date="2021-03" db="EMBL/GenBank/DDBJ databases">
        <title>Genomic Encyclopedia of Type Strains, Phase IV (KMG-IV): sequencing the most valuable type-strain genomes for metagenomic binning, comparative biology and taxonomic classification.</title>
        <authorList>
            <person name="Goeker M."/>
        </authorList>
    </citation>
    <scope>NUCLEOTIDE SEQUENCE [LARGE SCALE GENOMIC DNA]</scope>
    <source>
        <strain evidence="3 4">DSM 25790</strain>
    </source>
</reference>
<dbReference type="RefSeq" id="WP_226370968.1">
    <property type="nucleotide sequence ID" value="NZ_JAGIKX010000008.1"/>
</dbReference>
<feature type="domain" description="Capsule synthesis protein CapA" evidence="2">
    <location>
        <begin position="10"/>
        <end position="261"/>
    </location>
</feature>
<accession>A0ABS4S7F3</accession>
<dbReference type="PANTHER" id="PTHR33393:SF12">
    <property type="entry name" value="CAPSULE BIOSYNTHESIS PROTEIN CAPA"/>
    <property type="match status" value="1"/>
</dbReference>
<keyword evidence="4" id="KW-1185">Reference proteome</keyword>
<dbReference type="InterPro" id="IPR029052">
    <property type="entry name" value="Metallo-depent_PP-like"/>
</dbReference>
<dbReference type="CDD" id="cd07381">
    <property type="entry name" value="MPP_CapA"/>
    <property type="match status" value="1"/>
</dbReference>
<dbReference type="InterPro" id="IPR019079">
    <property type="entry name" value="Capsule_synth_CapA"/>
</dbReference>